<name>A0A017S755_ASPRC</name>
<evidence type="ECO:0000313" key="1">
    <source>
        <dbReference type="EMBL" id="EYE92792.1"/>
    </source>
</evidence>
<dbReference type="Proteomes" id="UP000019804">
    <property type="component" value="Unassembled WGS sequence"/>
</dbReference>
<accession>A0A017S755</accession>
<sequence length="209" mass="23258">ALQLLIDFCAFFEIQNQLLTALAVVIILPTHNSYVRPVILPSLAAEDCIRLPMLKDLDADVPSKQIPYYMALSCNLATRRSGFDWTGIAFPCNPEWTSPITKVTTPALPLLDQTITAFLRSIGWVTGNYKTTRQKASTWTNGYGMKRAAHLSQKLIPTPLAMVIIVTATHWTIESGKLYKNGLAEVEWLPFVVAIGLNKCQGLYNSIIY</sequence>
<dbReference type="RefSeq" id="XP_040636480.1">
    <property type="nucleotide sequence ID" value="XM_040784769.1"/>
</dbReference>
<feature type="non-terminal residue" evidence="1">
    <location>
        <position position="1"/>
    </location>
</feature>
<evidence type="ECO:0000313" key="2">
    <source>
        <dbReference type="Proteomes" id="UP000019804"/>
    </source>
</evidence>
<protein>
    <submittedName>
        <fullName evidence="1">Uncharacterized protein</fullName>
    </submittedName>
</protein>
<gene>
    <name evidence="1" type="ORF">EURHEDRAFT_461978</name>
</gene>
<proteinExistence type="predicted"/>
<keyword evidence="2" id="KW-1185">Reference proteome</keyword>
<dbReference type="AlphaFoldDB" id="A0A017S755"/>
<dbReference type="EMBL" id="KK088435">
    <property type="protein sequence ID" value="EYE92792.1"/>
    <property type="molecule type" value="Genomic_DNA"/>
</dbReference>
<organism evidence="1 2">
    <name type="scientific">Aspergillus ruber (strain CBS 135680)</name>
    <dbReference type="NCBI Taxonomy" id="1388766"/>
    <lineage>
        <taxon>Eukaryota</taxon>
        <taxon>Fungi</taxon>
        <taxon>Dikarya</taxon>
        <taxon>Ascomycota</taxon>
        <taxon>Pezizomycotina</taxon>
        <taxon>Eurotiomycetes</taxon>
        <taxon>Eurotiomycetidae</taxon>
        <taxon>Eurotiales</taxon>
        <taxon>Aspergillaceae</taxon>
        <taxon>Aspergillus</taxon>
        <taxon>Aspergillus subgen. Aspergillus</taxon>
    </lineage>
</organism>
<dbReference type="HOGENOM" id="CLU_1318132_0_0_1"/>
<reference evidence="2" key="1">
    <citation type="journal article" date="2014" name="Nat. Commun.">
        <title>Genomic adaptations of the halophilic Dead Sea filamentous fungus Eurotium rubrum.</title>
        <authorList>
            <person name="Kis-Papo T."/>
            <person name="Weig A.R."/>
            <person name="Riley R."/>
            <person name="Persoh D."/>
            <person name="Salamov A."/>
            <person name="Sun H."/>
            <person name="Lipzen A."/>
            <person name="Wasser S.P."/>
            <person name="Rambold G."/>
            <person name="Grigoriev I.V."/>
            <person name="Nevo E."/>
        </authorList>
    </citation>
    <scope>NUCLEOTIDE SEQUENCE [LARGE SCALE GENOMIC DNA]</scope>
    <source>
        <strain evidence="2">CBS 135680</strain>
    </source>
</reference>
<dbReference type="GeneID" id="63699893"/>